<dbReference type="InterPro" id="IPR029058">
    <property type="entry name" value="AB_hydrolase_fold"/>
</dbReference>
<dbReference type="Gene3D" id="3.40.50.1820">
    <property type="entry name" value="alpha/beta hydrolase"/>
    <property type="match status" value="1"/>
</dbReference>
<keyword evidence="3" id="KW-1185">Reference proteome</keyword>
<reference evidence="3" key="1">
    <citation type="submission" date="2016-08" db="EMBL/GenBank/DDBJ databases">
        <authorList>
            <person name="Varghese N."/>
            <person name="Submissions Spin"/>
        </authorList>
    </citation>
    <scope>NUCLEOTIDE SEQUENCE [LARGE SCALE GENOMIC DNA]</scope>
    <source>
        <strain evidence="3">REICA_142</strain>
    </source>
</reference>
<protein>
    <recommendedName>
        <fullName evidence="4">Triacylglycerol lipase</fullName>
    </recommendedName>
</protein>
<dbReference type="RefSeq" id="WP_090138677.1">
    <property type="nucleotide sequence ID" value="NZ_FMBC01000072.1"/>
</dbReference>
<name>A0A1C4GIT7_9ENTR</name>
<organism evidence="2 3">
    <name type="scientific">Kosakonia oryziphila</name>
    <dbReference type="NCBI Taxonomy" id="1005667"/>
    <lineage>
        <taxon>Bacteria</taxon>
        <taxon>Pseudomonadati</taxon>
        <taxon>Pseudomonadota</taxon>
        <taxon>Gammaproteobacteria</taxon>
        <taxon>Enterobacterales</taxon>
        <taxon>Enterobacteriaceae</taxon>
        <taxon>Kosakonia</taxon>
    </lineage>
</organism>
<dbReference type="Proteomes" id="UP000198515">
    <property type="component" value="Unassembled WGS sequence"/>
</dbReference>
<proteinExistence type="predicted"/>
<dbReference type="Pfam" id="PF00353">
    <property type="entry name" value="HemolysinCabind"/>
    <property type="match status" value="1"/>
</dbReference>
<evidence type="ECO:0000313" key="2">
    <source>
        <dbReference type="EMBL" id="SCC68129.1"/>
    </source>
</evidence>
<dbReference type="SUPFAM" id="SSF53474">
    <property type="entry name" value="alpha/beta-Hydrolases"/>
    <property type="match status" value="1"/>
</dbReference>
<accession>A0A1C4GIT7</accession>
<dbReference type="InterPro" id="IPR011049">
    <property type="entry name" value="Serralysin-like_metalloprot_C"/>
</dbReference>
<sequence length="573" mass="62126">MPVFDYKGEKNTQLIKDALTIESLNFGAAGDPNYTYREENGWKVLDGKTLNYGGCSNPYGAFYGENLLQASAECTVMGKYDANGKLVGIGISFWGTGTYASSPLHEPNSLLDGLSDILSAVIDGYADNYVLNAYKNLMSSVAEFAKANGLTGKDVIITGHSLGGLAVNSMATLSAQGEWDNFYEDSSYVAFASPTQNLVDDKVLNIGYENDPVFRVLTGHSLSLDSAFNHDTPLETCTNNIVSFNDYYAGLTNECRFFSIANPAAWAGHSGQGYTDGVLRIMNSEIYDFTHQNSNIIVSNLSEEYRSTTWVSDLNKSTTHVGSTFIVGTETNDLLQGGKGNDYLCGGGGDDSFKDHSGYNVIYGGAGTNTYVTECNIADFTFSHDAEGTLYFKYSTGDITRAEDIQYVNAGYTLFNLLGIHVDKNATWEVTNYGLECNSRSIAYANSYYADTQNSFTISTISNDSWFYSGANDSNISVNGNNVVSGYADDAVHLNGSNNTLLFYGDFGHDTIYNLSVTDSLVFMANESIADNDSYLNHLSFEGDNALLTYGNSTVTLVGVNSDMLSQMHIAVA</sequence>
<gene>
    <name evidence="2" type="ORF">GA0061070_107215</name>
</gene>
<dbReference type="GO" id="GO:0005509">
    <property type="term" value="F:calcium ion binding"/>
    <property type="evidence" value="ECO:0007669"/>
    <property type="project" value="InterPro"/>
</dbReference>
<dbReference type="OrthoDB" id="7010652at2"/>
<dbReference type="Gene3D" id="2.150.10.10">
    <property type="entry name" value="Serralysin-like metalloprotease, C-terminal"/>
    <property type="match status" value="1"/>
</dbReference>
<evidence type="ECO:0008006" key="4">
    <source>
        <dbReference type="Google" id="ProtNLM"/>
    </source>
</evidence>
<dbReference type="PROSITE" id="PS00330">
    <property type="entry name" value="HEMOLYSIN_CALCIUM"/>
    <property type="match status" value="1"/>
</dbReference>
<evidence type="ECO:0000256" key="1">
    <source>
        <dbReference type="ARBA" id="ARBA00022837"/>
    </source>
</evidence>
<dbReference type="SUPFAM" id="SSF51120">
    <property type="entry name" value="beta-Roll"/>
    <property type="match status" value="1"/>
</dbReference>
<dbReference type="AlphaFoldDB" id="A0A1C4GIT7"/>
<dbReference type="PRINTS" id="PR00313">
    <property type="entry name" value="CABNDNGRPT"/>
</dbReference>
<dbReference type="EMBL" id="FMBC01000072">
    <property type="protein sequence ID" value="SCC68129.1"/>
    <property type="molecule type" value="Genomic_DNA"/>
</dbReference>
<evidence type="ECO:0000313" key="3">
    <source>
        <dbReference type="Proteomes" id="UP000198515"/>
    </source>
</evidence>
<dbReference type="InterPro" id="IPR001343">
    <property type="entry name" value="Hemolysn_Ca-bd"/>
</dbReference>
<keyword evidence="1" id="KW-0106">Calcium</keyword>
<dbReference type="InterPro" id="IPR018511">
    <property type="entry name" value="Hemolysin-typ_Ca-bd_CS"/>
</dbReference>